<keyword evidence="1" id="KW-0812">Transmembrane</keyword>
<feature type="transmembrane region" description="Helical" evidence="1">
    <location>
        <begin position="89"/>
        <end position="111"/>
    </location>
</feature>
<keyword evidence="3" id="KW-1185">Reference proteome</keyword>
<feature type="transmembrane region" description="Helical" evidence="1">
    <location>
        <begin position="56"/>
        <end position="82"/>
    </location>
</feature>
<protein>
    <submittedName>
        <fullName evidence="2">Uncharacterized protein</fullName>
    </submittedName>
</protein>
<evidence type="ECO:0000313" key="2">
    <source>
        <dbReference type="EMBL" id="MBE9029164.1"/>
    </source>
</evidence>
<evidence type="ECO:0000256" key="1">
    <source>
        <dbReference type="SAM" id="Phobius"/>
    </source>
</evidence>
<name>A0A928Z247_9CYAN</name>
<comment type="caution">
    <text evidence="2">The sequence shown here is derived from an EMBL/GenBank/DDBJ whole genome shotgun (WGS) entry which is preliminary data.</text>
</comment>
<dbReference type="EMBL" id="JADEXQ010000012">
    <property type="protein sequence ID" value="MBE9029164.1"/>
    <property type="molecule type" value="Genomic_DNA"/>
</dbReference>
<dbReference type="AlphaFoldDB" id="A0A928Z247"/>
<gene>
    <name evidence="2" type="ORF">IQ266_05230</name>
</gene>
<feature type="transmembrane region" description="Helical" evidence="1">
    <location>
        <begin position="24"/>
        <end position="44"/>
    </location>
</feature>
<evidence type="ECO:0000313" key="3">
    <source>
        <dbReference type="Proteomes" id="UP000625316"/>
    </source>
</evidence>
<reference evidence="2" key="1">
    <citation type="submission" date="2020-10" db="EMBL/GenBank/DDBJ databases">
        <authorList>
            <person name="Castelo-Branco R."/>
            <person name="Eusebio N."/>
            <person name="Adriana R."/>
            <person name="Vieira A."/>
            <person name="Brugerolle De Fraissinette N."/>
            <person name="Rezende De Castro R."/>
            <person name="Schneider M.P."/>
            <person name="Vasconcelos V."/>
            <person name="Leao P.N."/>
        </authorList>
    </citation>
    <scope>NUCLEOTIDE SEQUENCE</scope>
    <source>
        <strain evidence="2">LEGE 11480</strain>
    </source>
</reference>
<keyword evidence="1" id="KW-0472">Membrane</keyword>
<feature type="transmembrane region" description="Helical" evidence="1">
    <location>
        <begin position="131"/>
        <end position="150"/>
    </location>
</feature>
<keyword evidence="1" id="KW-1133">Transmembrane helix</keyword>
<dbReference type="Proteomes" id="UP000625316">
    <property type="component" value="Unassembled WGS sequence"/>
</dbReference>
<organism evidence="2 3">
    <name type="scientific">Romeriopsis navalis LEGE 11480</name>
    <dbReference type="NCBI Taxonomy" id="2777977"/>
    <lineage>
        <taxon>Bacteria</taxon>
        <taxon>Bacillati</taxon>
        <taxon>Cyanobacteriota</taxon>
        <taxon>Cyanophyceae</taxon>
        <taxon>Leptolyngbyales</taxon>
        <taxon>Leptolyngbyaceae</taxon>
        <taxon>Romeriopsis</taxon>
        <taxon>Romeriopsis navalis</taxon>
    </lineage>
</organism>
<proteinExistence type="predicted"/>
<sequence>MGLFENIRAYFTQDLSASSPVTKVAWVQLFHSALGIGLSVSAIFDGSLQNAGSALVTQIAFMGLAIGFILSWMGIIFGYGLLKQQRWAWITTLILQGLNVLAGLHTLVAWIQSAAVQASQYPQRSLEGVGSFPLLTVQILLSAAIVEGLFRVRQEFWE</sequence>
<accession>A0A928Z247</accession>
<dbReference type="RefSeq" id="WP_264323985.1">
    <property type="nucleotide sequence ID" value="NZ_JADEXQ010000012.1"/>
</dbReference>